<accession>A0A852X9Q5</accession>
<dbReference type="UniPathway" id="UPA00895"/>
<evidence type="ECO:0000256" key="1">
    <source>
        <dbReference type="ARBA" id="ARBA00004141"/>
    </source>
</evidence>
<dbReference type="EMBL" id="JACBZX010000001">
    <property type="protein sequence ID" value="NYG37074.1"/>
    <property type="molecule type" value="Genomic_DNA"/>
</dbReference>
<keyword evidence="3 5" id="KW-1133">Transmembrane helix</keyword>
<evidence type="ECO:0000259" key="6">
    <source>
        <dbReference type="Pfam" id="PF07291"/>
    </source>
</evidence>
<evidence type="ECO:0000313" key="8">
    <source>
        <dbReference type="Proteomes" id="UP000592181"/>
    </source>
</evidence>
<dbReference type="InterPro" id="IPR009908">
    <property type="entry name" value="Methylamine_util_MauE"/>
</dbReference>
<protein>
    <recommendedName>
        <fullName evidence="6">Methylamine utilisation protein MauE domain-containing protein</fullName>
    </recommendedName>
</protein>
<feature type="transmembrane region" description="Helical" evidence="5">
    <location>
        <begin position="49"/>
        <end position="71"/>
    </location>
</feature>
<evidence type="ECO:0000256" key="3">
    <source>
        <dbReference type="ARBA" id="ARBA00022989"/>
    </source>
</evidence>
<keyword evidence="4 5" id="KW-0472">Membrane</keyword>
<comment type="caution">
    <text evidence="7">The sequence shown here is derived from an EMBL/GenBank/DDBJ whole genome shotgun (WGS) entry which is preliminary data.</text>
</comment>
<organism evidence="7 8">
    <name type="scientific">Janibacter alkaliphilus</name>
    <dbReference type="NCBI Taxonomy" id="1069963"/>
    <lineage>
        <taxon>Bacteria</taxon>
        <taxon>Bacillati</taxon>
        <taxon>Actinomycetota</taxon>
        <taxon>Actinomycetes</taxon>
        <taxon>Micrococcales</taxon>
        <taxon>Intrasporangiaceae</taxon>
        <taxon>Janibacter</taxon>
    </lineage>
</organism>
<dbReference type="GO" id="GO:0030416">
    <property type="term" value="P:methylamine metabolic process"/>
    <property type="evidence" value="ECO:0007669"/>
    <property type="project" value="InterPro"/>
</dbReference>
<dbReference type="RefSeq" id="WP_179462501.1">
    <property type="nucleotide sequence ID" value="NZ_JACBZX010000001.1"/>
</dbReference>
<reference evidence="7 8" key="1">
    <citation type="submission" date="2020-07" db="EMBL/GenBank/DDBJ databases">
        <title>Sequencing the genomes of 1000 actinobacteria strains.</title>
        <authorList>
            <person name="Klenk H.-P."/>
        </authorList>
    </citation>
    <scope>NUCLEOTIDE SEQUENCE [LARGE SCALE GENOMIC DNA]</scope>
    <source>
        <strain evidence="7 8">DSM 24723</strain>
    </source>
</reference>
<comment type="subcellular location">
    <subcellularLocation>
        <location evidence="1">Membrane</location>
        <topology evidence="1">Multi-pass membrane protein</topology>
    </subcellularLocation>
</comment>
<dbReference type="AlphaFoldDB" id="A0A852X9Q5"/>
<evidence type="ECO:0000256" key="5">
    <source>
        <dbReference type="SAM" id="Phobius"/>
    </source>
</evidence>
<dbReference type="Pfam" id="PF07291">
    <property type="entry name" value="MauE"/>
    <property type="match status" value="1"/>
</dbReference>
<sequence>MVDVLTWAAWTLTLAGGLLLAGAALGHLRDSAMLRATLAAQGLLPARQHALVSVTLGPVELGLAVALLLGWLLPLPLLARVAALATALLMAAFAGYLALLLRRRLGAPCGCFGSGTVSVTAVARAALIAPFALLAAVLGPAGPDLVTAASAVLVAAMLWVLPQISALSSERPPTAA</sequence>
<gene>
    <name evidence="7" type="ORF">BJY28_001543</name>
</gene>
<evidence type="ECO:0000313" key="7">
    <source>
        <dbReference type="EMBL" id="NYG37074.1"/>
    </source>
</evidence>
<keyword evidence="2 5" id="KW-0812">Transmembrane</keyword>
<proteinExistence type="predicted"/>
<feature type="domain" description="Methylamine utilisation protein MauE" evidence="6">
    <location>
        <begin position="6"/>
        <end position="134"/>
    </location>
</feature>
<evidence type="ECO:0000256" key="2">
    <source>
        <dbReference type="ARBA" id="ARBA00022692"/>
    </source>
</evidence>
<dbReference type="GO" id="GO:0016020">
    <property type="term" value="C:membrane"/>
    <property type="evidence" value="ECO:0007669"/>
    <property type="project" value="UniProtKB-SubCell"/>
</dbReference>
<feature type="transmembrane region" description="Helical" evidence="5">
    <location>
        <begin position="145"/>
        <end position="161"/>
    </location>
</feature>
<name>A0A852X9Q5_9MICO</name>
<feature type="transmembrane region" description="Helical" evidence="5">
    <location>
        <begin position="77"/>
        <end position="101"/>
    </location>
</feature>
<feature type="transmembrane region" description="Helical" evidence="5">
    <location>
        <begin position="121"/>
        <end position="139"/>
    </location>
</feature>
<keyword evidence="8" id="KW-1185">Reference proteome</keyword>
<evidence type="ECO:0000256" key="4">
    <source>
        <dbReference type="ARBA" id="ARBA00023136"/>
    </source>
</evidence>
<feature type="transmembrane region" description="Helical" evidence="5">
    <location>
        <begin position="6"/>
        <end position="28"/>
    </location>
</feature>
<dbReference type="Proteomes" id="UP000592181">
    <property type="component" value="Unassembled WGS sequence"/>
</dbReference>